<dbReference type="AlphaFoldDB" id="G3PZ89"/>
<feature type="domain" description="C-type lectin" evidence="1">
    <location>
        <begin position="164"/>
        <end position="270"/>
    </location>
</feature>
<organism evidence="2 3">
    <name type="scientific">Gasterosteus aculeatus aculeatus</name>
    <name type="common">three-spined stickleback</name>
    <dbReference type="NCBI Taxonomy" id="481459"/>
    <lineage>
        <taxon>Eukaryota</taxon>
        <taxon>Metazoa</taxon>
        <taxon>Chordata</taxon>
        <taxon>Craniata</taxon>
        <taxon>Vertebrata</taxon>
        <taxon>Euteleostomi</taxon>
        <taxon>Actinopterygii</taxon>
        <taxon>Neopterygii</taxon>
        <taxon>Teleostei</taxon>
        <taxon>Neoteleostei</taxon>
        <taxon>Acanthomorphata</taxon>
        <taxon>Eupercaria</taxon>
        <taxon>Perciformes</taxon>
        <taxon>Cottioidei</taxon>
        <taxon>Gasterosteales</taxon>
        <taxon>Gasterosteidae</taxon>
        <taxon>Gasterosteus</taxon>
    </lineage>
</organism>
<keyword evidence="3" id="KW-1185">Reference proteome</keyword>
<reference evidence="2" key="3">
    <citation type="submission" date="2025-09" db="UniProtKB">
        <authorList>
            <consortium name="Ensembl"/>
        </authorList>
    </citation>
    <scope>IDENTIFICATION</scope>
</reference>
<dbReference type="SUPFAM" id="SSF56436">
    <property type="entry name" value="C-type lectin-like"/>
    <property type="match status" value="3"/>
</dbReference>
<dbReference type="eggNOG" id="KOG4297">
    <property type="taxonomic scope" value="Eukaryota"/>
</dbReference>
<dbReference type="PANTHER" id="PTHR45784">
    <property type="entry name" value="C-TYPE LECTIN DOMAIN FAMILY 20 MEMBER A-RELATED"/>
    <property type="match status" value="1"/>
</dbReference>
<dbReference type="Ensembl" id="ENSGACT00000022972.2">
    <property type="protein sequence ID" value="ENSGACP00000022929.2"/>
    <property type="gene ID" value="ENSGACG00000017354.2"/>
</dbReference>
<dbReference type="GeneID" id="120810073"/>
<dbReference type="SMART" id="SM00034">
    <property type="entry name" value="CLECT"/>
    <property type="match status" value="3"/>
</dbReference>
<protein>
    <recommendedName>
        <fullName evidence="1">C-type lectin domain-containing protein</fullName>
    </recommendedName>
</protein>
<evidence type="ECO:0000313" key="3">
    <source>
        <dbReference type="Proteomes" id="UP000007635"/>
    </source>
</evidence>
<dbReference type="Gene3D" id="3.10.100.10">
    <property type="entry name" value="Mannose-Binding Protein A, subunit A"/>
    <property type="match status" value="3"/>
</dbReference>
<dbReference type="RefSeq" id="XP_040020234.1">
    <property type="nucleotide sequence ID" value="XM_040164300.1"/>
</dbReference>
<dbReference type="InParanoid" id="G3PZ89"/>
<name>G3PZ89_GASAC</name>
<dbReference type="GeneTree" id="ENSGT00940000163460"/>
<dbReference type="InterPro" id="IPR016187">
    <property type="entry name" value="CTDL_fold"/>
</dbReference>
<dbReference type="OMA" id="SWASHEP"/>
<dbReference type="Pfam" id="PF00059">
    <property type="entry name" value="Lectin_C"/>
    <property type="match status" value="3"/>
</dbReference>
<sequence>MSQMSGVTPRNLGGQMFVSSHRETSSSSGNRIPKMKTCGPFLLFLCGPVAALGSVVVERYEHVKKCLSWHEAQSHCRSKFTDLGTIYEESDEETNLDSYSAWIGLHKTPRGWFWFDGHEMSLNDPDWAQDEPNPLETCAVVSYGIKKVYGKRCEEHNFFFCEERGSDRFTFVPESKNMSDAKAHCASQNKALASFHIDRIFQSEVKKQDYPVWTGLHREGGAWKWSYDSSEYRNWASQESSATGDCVAISSRNKKMSAQNCEARFPFVCLSTNLVLVREEKTWEEALRHCRALGSSACGSREYDLVSVQPGDEREHVHVSAAVQEADTEEVWVGLRFLAGSWLWVNGATLLYPDLPSCPHPLQRCGALPKRSAGGGFLLADCAERRNFLCYRKQ</sequence>
<dbReference type="PANTHER" id="PTHR45784:SF5">
    <property type="entry name" value="C-TYPE LECTIN DOMAIN FAMILY 20 MEMBER A-RELATED"/>
    <property type="match status" value="1"/>
</dbReference>
<evidence type="ECO:0000259" key="1">
    <source>
        <dbReference type="PROSITE" id="PS50041"/>
    </source>
</evidence>
<dbReference type="InterPro" id="IPR001304">
    <property type="entry name" value="C-type_lectin-like"/>
</dbReference>
<dbReference type="KEGG" id="gat:120810073"/>
<dbReference type="Proteomes" id="UP000007635">
    <property type="component" value="Chromosome II"/>
</dbReference>
<feature type="domain" description="C-type lectin" evidence="1">
    <location>
        <begin position="60"/>
        <end position="162"/>
    </location>
</feature>
<proteinExistence type="predicted"/>
<feature type="domain" description="C-type lectin" evidence="1">
    <location>
        <begin position="276"/>
        <end position="391"/>
    </location>
</feature>
<reference evidence="2" key="2">
    <citation type="submission" date="2025-08" db="UniProtKB">
        <authorList>
            <consortium name="Ensembl"/>
        </authorList>
    </citation>
    <scope>IDENTIFICATION</scope>
</reference>
<evidence type="ECO:0000313" key="2">
    <source>
        <dbReference type="Ensembl" id="ENSGACP00000022929.2"/>
    </source>
</evidence>
<dbReference type="STRING" id="69293.ENSGACP00000022929"/>
<dbReference type="PROSITE" id="PS50041">
    <property type="entry name" value="C_TYPE_LECTIN_2"/>
    <property type="match status" value="3"/>
</dbReference>
<accession>G3PZ89</accession>
<reference evidence="2 3" key="1">
    <citation type="journal article" date="2021" name="G3 (Bethesda)">
        <title>Improved contiguity of the threespine stickleback genome using long-read sequencing.</title>
        <authorList>
            <person name="Nath S."/>
            <person name="Shaw D.E."/>
            <person name="White M.A."/>
        </authorList>
    </citation>
    <scope>NUCLEOTIDE SEQUENCE [LARGE SCALE GENOMIC DNA]</scope>
    <source>
        <strain evidence="2 3">Lake Benthic</strain>
    </source>
</reference>
<dbReference type="CDD" id="cd00037">
    <property type="entry name" value="CLECT"/>
    <property type="match status" value="2"/>
</dbReference>
<dbReference type="InterPro" id="IPR016186">
    <property type="entry name" value="C-type_lectin-like/link_sf"/>
</dbReference>